<sequence>MSEKAGGSGEAVAIIRSRSGRVWNVLSWSGETMTVAGEYDQFASRIRNAIAFGTVLVESADPAFRRKWESIAAKVAQEASLASDAG</sequence>
<proteinExistence type="predicted"/>
<accession>A0A1E7Z158</accession>
<evidence type="ECO:0000313" key="3">
    <source>
        <dbReference type="Proteomes" id="UP000175616"/>
    </source>
</evidence>
<comment type="caution">
    <text evidence="2">The sequence shown here is derived from an EMBL/GenBank/DDBJ whole genome shotgun (WGS) entry which is preliminary data.</text>
</comment>
<dbReference type="AlphaFoldDB" id="A0A1E7Z158"/>
<dbReference type="EMBL" id="LZYE01000035">
    <property type="protein sequence ID" value="OFC38463.1"/>
    <property type="molecule type" value="Genomic_DNA"/>
</dbReference>
<name>A0A1E7Z158_9PROT</name>
<gene>
    <name evidence="1" type="ORF">BAE27_02040</name>
    <name evidence="2" type="ORF">BAE30_01825</name>
</gene>
<dbReference type="EMBL" id="LZYH01000226">
    <property type="protein sequence ID" value="OFC62492.1"/>
    <property type="molecule type" value="Genomic_DNA"/>
</dbReference>
<reference evidence="3 4" key="1">
    <citation type="submission" date="2016-06" db="EMBL/GenBank/DDBJ databases">
        <title>Gene turnover analysis identifies the evolutionary adaptation of the extremophile Acidithiobacillus caldus.</title>
        <authorList>
            <person name="Zhang X."/>
        </authorList>
    </citation>
    <scope>NUCLEOTIDE SEQUENCE [LARGE SCALE GENOMIC DNA]</scope>
    <source>
        <strain evidence="1 3">DX</strain>
        <strain evidence="2 4">S1</strain>
    </source>
</reference>
<evidence type="ECO:0000313" key="1">
    <source>
        <dbReference type="EMBL" id="OFC38463.1"/>
    </source>
</evidence>
<protein>
    <submittedName>
        <fullName evidence="2">Uncharacterized protein</fullName>
    </submittedName>
</protein>
<evidence type="ECO:0000313" key="2">
    <source>
        <dbReference type="EMBL" id="OFC62492.1"/>
    </source>
</evidence>
<evidence type="ECO:0000313" key="4">
    <source>
        <dbReference type="Proteomes" id="UP000175707"/>
    </source>
</evidence>
<dbReference type="Proteomes" id="UP000175616">
    <property type="component" value="Unassembled WGS sequence"/>
</dbReference>
<organism evidence="2 4">
    <name type="scientific">Acidithiobacillus caldus</name>
    <dbReference type="NCBI Taxonomy" id="33059"/>
    <lineage>
        <taxon>Bacteria</taxon>
        <taxon>Pseudomonadati</taxon>
        <taxon>Pseudomonadota</taxon>
        <taxon>Acidithiobacillia</taxon>
        <taxon>Acidithiobacillales</taxon>
        <taxon>Acidithiobacillaceae</taxon>
        <taxon>Acidithiobacillus</taxon>
    </lineage>
</organism>
<dbReference type="RefSeq" id="WP_070114732.1">
    <property type="nucleotide sequence ID" value="NZ_LZYE01000035.1"/>
</dbReference>
<dbReference type="Proteomes" id="UP000175707">
    <property type="component" value="Unassembled WGS sequence"/>
</dbReference>